<feature type="signal peptide" evidence="1">
    <location>
        <begin position="1"/>
        <end position="15"/>
    </location>
</feature>
<accession>A0A9W9ZZT8</accession>
<feature type="chain" id="PRO_5040748175" evidence="1">
    <location>
        <begin position="16"/>
        <end position="111"/>
    </location>
</feature>
<evidence type="ECO:0000313" key="2">
    <source>
        <dbReference type="EMBL" id="KAJ7390370.1"/>
    </source>
</evidence>
<reference evidence="2" key="1">
    <citation type="submission" date="2023-01" db="EMBL/GenBank/DDBJ databases">
        <title>Genome assembly of the deep-sea coral Lophelia pertusa.</title>
        <authorList>
            <person name="Herrera S."/>
            <person name="Cordes E."/>
        </authorList>
    </citation>
    <scope>NUCLEOTIDE SEQUENCE</scope>
    <source>
        <strain evidence="2">USNM1676648</strain>
        <tissue evidence="2">Polyp</tissue>
    </source>
</reference>
<evidence type="ECO:0000313" key="3">
    <source>
        <dbReference type="Proteomes" id="UP001163046"/>
    </source>
</evidence>
<gene>
    <name evidence="2" type="primary">WDR34_2</name>
    <name evidence="2" type="ORF">OS493_025621</name>
</gene>
<proteinExistence type="predicted"/>
<dbReference type="EMBL" id="MU825417">
    <property type="protein sequence ID" value="KAJ7390370.1"/>
    <property type="molecule type" value="Genomic_DNA"/>
</dbReference>
<comment type="caution">
    <text evidence="2">The sequence shown here is derived from an EMBL/GenBank/DDBJ whole genome shotgun (WGS) entry which is preliminary data.</text>
</comment>
<name>A0A9W9ZZT8_9CNID</name>
<dbReference type="OrthoDB" id="445052at2759"/>
<organism evidence="2 3">
    <name type="scientific">Desmophyllum pertusum</name>
    <dbReference type="NCBI Taxonomy" id="174260"/>
    <lineage>
        <taxon>Eukaryota</taxon>
        <taxon>Metazoa</taxon>
        <taxon>Cnidaria</taxon>
        <taxon>Anthozoa</taxon>
        <taxon>Hexacorallia</taxon>
        <taxon>Scleractinia</taxon>
        <taxon>Caryophylliina</taxon>
        <taxon>Caryophylliidae</taxon>
        <taxon>Desmophyllum</taxon>
    </lineage>
</organism>
<dbReference type="AlphaFoldDB" id="A0A9W9ZZT8"/>
<keyword evidence="3" id="KW-1185">Reference proteome</keyword>
<keyword evidence="1" id="KW-0732">Signal</keyword>
<evidence type="ECO:0000256" key="1">
    <source>
        <dbReference type="SAM" id="SignalP"/>
    </source>
</evidence>
<sequence length="111" mass="12859">MEVALLWMFIPFWEASSLIWEGSSPYCERHPLIVVAHYGAVHHIDLKHKVVDWCYLIFRRDTSVGHWREDETVIATSGMGSDSHREPVTKVLWTVDSSSKASKYQVQELNE</sequence>
<protein>
    <submittedName>
        <fullName evidence="2">WD repeat-containing protein 34</fullName>
    </submittedName>
</protein>
<dbReference type="Proteomes" id="UP001163046">
    <property type="component" value="Unassembled WGS sequence"/>
</dbReference>